<feature type="transmembrane region" description="Helical" evidence="2">
    <location>
        <begin position="80"/>
        <end position="102"/>
    </location>
</feature>
<dbReference type="Proteomes" id="UP001367508">
    <property type="component" value="Unassembled WGS sequence"/>
</dbReference>
<sequence length="131" mass="15007">MRHSSVHSLFCLPVVYAEKRRERERRERKEKGRDDGDTGWLRGTRKSRTLNEGISLWNRQAATLIGKLGKAVSLLQLETLVLYMPCFHILLGLVDMVFMATINNTPSYPHPFSLFQSPSTLKFVITTTPQC</sequence>
<keyword evidence="4" id="KW-1185">Reference proteome</keyword>
<protein>
    <submittedName>
        <fullName evidence="3">Uncharacterized protein</fullName>
    </submittedName>
</protein>
<feature type="region of interest" description="Disordered" evidence="1">
    <location>
        <begin position="22"/>
        <end position="42"/>
    </location>
</feature>
<gene>
    <name evidence="3" type="ORF">VNO77_02252</name>
</gene>
<evidence type="ECO:0000256" key="1">
    <source>
        <dbReference type="SAM" id="MobiDB-lite"/>
    </source>
</evidence>
<feature type="compositionally biased region" description="Basic and acidic residues" evidence="1">
    <location>
        <begin position="22"/>
        <end position="36"/>
    </location>
</feature>
<keyword evidence="2" id="KW-1133">Transmembrane helix</keyword>
<name>A0AAN9MSX1_CANGL</name>
<evidence type="ECO:0000256" key="2">
    <source>
        <dbReference type="SAM" id="Phobius"/>
    </source>
</evidence>
<keyword evidence="2" id="KW-0472">Membrane</keyword>
<organism evidence="3 4">
    <name type="scientific">Canavalia gladiata</name>
    <name type="common">Sword bean</name>
    <name type="synonym">Dolichos gladiatus</name>
    <dbReference type="NCBI Taxonomy" id="3824"/>
    <lineage>
        <taxon>Eukaryota</taxon>
        <taxon>Viridiplantae</taxon>
        <taxon>Streptophyta</taxon>
        <taxon>Embryophyta</taxon>
        <taxon>Tracheophyta</taxon>
        <taxon>Spermatophyta</taxon>
        <taxon>Magnoliopsida</taxon>
        <taxon>eudicotyledons</taxon>
        <taxon>Gunneridae</taxon>
        <taxon>Pentapetalae</taxon>
        <taxon>rosids</taxon>
        <taxon>fabids</taxon>
        <taxon>Fabales</taxon>
        <taxon>Fabaceae</taxon>
        <taxon>Papilionoideae</taxon>
        <taxon>50 kb inversion clade</taxon>
        <taxon>NPAAA clade</taxon>
        <taxon>indigoferoid/millettioid clade</taxon>
        <taxon>Phaseoleae</taxon>
        <taxon>Canavalia</taxon>
    </lineage>
</organism>
<accession>A0AAN9MSX1</accession>
<dbReference type="AlphaFoldDB" id="A0AAN9MSX1"/>
<keyword evidence="2" id="KW-0812">Transmembrane</keyword>
<proteinExistence type="predicted"/>
<reference evidence="3 4" key="1">
    <citation type="submission" date="2024-01" db="EMBL/GenBank/DDBJ databases">
        <title>The genomes of 5 underutilized Papilionoideae crops provide insights into root nodulation and disease resistanc.</title>
        <authorList>
            <person name="Jiang F."/>
        </authorList>
    </citation>
    <scope>NUCLEOTIDE SEQUENCE [LARGE SCALE GENOMIC DNA]</scope>
    <source>
        <strain evidence="3">LVBAO_FW01</strain>
        <tissue evidence="3">Leaves</tissue>
    </source>
</reference>
<dbReference type="EMBL" id="JAYMYQ010000001">
    <property type="protein sequence ID" value="KAK7360269.1"/>
    <property type="molecule type" value="Genomic_DNA"/>
</dbReference>
<evidence type="ECO:0000313" key="3">
    <source>
        <dbReference type="EMBL" id="KAK7360269.1"/>
    </source>
</evidence>
<evidence type="ECO:0000313" key="4">
    <source>
        <dbReference type="Proteomes" id="UP001367508"/>
    </source>
</evidence>
<comment type="caution">
    <text evidence="3">The sequence shown here is derived from an EMBL/GenBank/DDBJ whole genome shotgun (WGS) entry which is preliminary data.</text>
</comment>